<protein>
    <submittedName>
        <fullName evidence="1">Uncharacterized protein</fullName>
    </submittedName>
</protein>
<proteinExistence type="predicted"/>
<dbReference type="AlphaFoldDB" id="A0AAE1BBM0"/>
<accession>A0AAE1BBM0</accession>
<evidence type="ECO:0000313" key="2">
    <source>
        <dbReference type="Proteomes" id="UP001283361"/>
    </source>
</evidence>
<keyword evidence="2" id="KW-1185">Reference proteome</keyword>
<sequence length="98" mass="10965">MLSCIWSPTFDQQTGIPATVEHCCYDNYAFGHVIKCLLGEEINKRCGCGMSKGRNSSNGRDELHGMEVRIRARLGWGQSMPQDQVHVQDIIVSCAHLK</sequence>
<dbReference type="Proteomes" id="UP001283361">
    <property type="component" value="Unassembled WGS sequence"/>
</dbReference>
<comment type="caution">
    <text evidence="1">The sequence shown here is derived from an EMBL/GenBank/DDBJ whole genome shotgun (WGS) entry which is preliminary data.</text>
</comment>
<organism evidence="1 2">
    <name type="scientific">Elysia crispata</name>
    <name type="common">lettuce slug</name>
    <dbReference type="NCBI Taxonomy" id="231223"/>
    <lineage>
        <taxon>Eukaryota</taxon>
        <taxon>Metazoa</taxon>
        <taxon>Spiralia</taxon>
        <taxon>Lophotrochozoa</taxon>
        <taxon>Mollusca</taxon>
        <taxon>Gastropoda</taxon>
        <taxon>Heterobranchia</taxon>
        <taxon>Euthyneura</taxon>
        <taxon>Panpulmonata</taxon>
        <taxon>Sacoglossa</taxon>
        <taxon>Placobranchoidea</taxon>
        <taxon>Plakobranchidae</taxon>
        <taxon>Elysia</taxon>
    </lineage>
</organism>
<dbReference type="EMBL" id="JAWDGP010000228">
    <property type="protein sequence ID" value="KAK3802526.1"/>
    <property type="molecule type" value="Genomic_DNA"/>
</dbReference>
<gene>
    <name evidence="1" type="ORF">RRG08_033185</name>
</gene>
<evidence type="ECO:0000313" key="1">
    <source>
        <dbReference type="EMBL" id="KAK3802526.1"/>
    </source>
</evidence>
<name>A0AAE1BBM0_9GAST</name>
<reference evidence="1" key="1">
    <citation type="journal article" date="2023" name="G3 (Bethesda)">
        <title>A reference genome for the long-term kleptoplast-retaining sea slug Elysia crispata morphotype clarki.</title>
        <authorList>
            <person name="Eastman K.E."/>
            <person name="Pendleton A.L."/>
            <person name="Shaikh M.A."/>
            <person name="Suttiyut T."/>
            <person name="Ogas R."/>
            <person name="Tomko P."/>
            <person name="Gavelis G."/>
            <person name="Widhalm J.R."/>
            <person name="Wisecaver J.H."/>
        </authorList>
    </citation>
    <scope>NUCLEOTIDE SEQUENCE</scope>
    <source>
        <strain evidence="1">ECLA1</strain>
    </source>
</reference>